<proteinExistence type="predicted"/>
<accession>U1HQF5</accession>
<dbReference type="OMA" id="IWRNEAN"/>
<protein>
    <submittedName>
        <fullName evidence="3">Uncharacterized protein</fullName>
    </submittedName>
</protein>
<evidence type="ECO:0000313" key="4">
    <source>
        <dbReference type="Proteomes" id="UP000019373"/>
    </source>
</evidence>
<dbReference type="Proteomes" id="UP000019373">
    <property type="component" value="Unassembled WGS sequence"/>
</dbReference>
<dbReference type="HOGENOM" id="CLU_013814_0_0_1"/>
<dbReference type="GeneID" id="19240637"/>
<evidence type="ECO:0000313" key="3">
    <source>
        <dbReference type="EMBL" id="ERF72635.1"/>
    </source>
</evidence>
<dbReference type="OrthoDB" id="5419219at2759"/>
<gene>
    <name evidence="3" type="ORF">EPUS_05689</name>
</gene>
<organism evidence="3 4">
    <name type="scientific">Endocarpon pusillum (strain Z07020 / HMAS-L-300199)</name>
    <name type="common">Lichen-forming fungus</name>
    <dbReference type="NCBI Taxonomy" id="1263415"/>
    <lineage>
        <taxon>Eukaryota</taxon>
        <taxon>Fungi</taxon>
        <taxon>Dikarya</taxon>
        <taxon>Ascomycota</taxon>
        <taxon>Pezizomycotina</taxon>
        <taxon>Eurotiomycetes</taxon>
        <taxon>Chaetothyriomycetidae</taxon>
        <taxon>Verrucariales</taxon>
        <taxon>Verrucariaceae</taxon>
        <taxon>Endocarpon</taxon>
    </lineage>
</organism>
<keyword evidence="4" id="KW-1185">Reference proteome</keyword>
<keyword evidence="2" id="KW-0472">Membrane</keyword>
<name>U1HQF5_ENDPU</name>
<dbReference type="eggNOG" id="ENOG502SJK3">
    <property type="taxonomic scope" value="Eukaryota"/>
</dbReference>
<keyword evidence="2" id="KW-0812">Transmembrane</keyword>
<feature type="transmembrane region" description="Helical" evidence="2">
    <location>
        <begin position="586"/>
        <end position="607"/>
    </location>
</feature>
<dbReference type="AlphaFoldDB" id="U1HQF5"/>
<evidence type="ECO:0000256" key="2">
    <source>
        <dbReference type="SAM" id="Phobius"/>
    </source>
</evidence>
<feature type="compositionally biased region" description="Polar residues" evidence="1">
    <location>
        <begin position="25"/>
        <end position="53"/>
    </location>
</feature>
<sequence>MKNQHDGRQYVSQSTETVHGLPIGTWTSGSSQSQKNTAPVEPSQSPTRHQTSHTGKDRSDVKSKLSEEKIFQETVNNEKVTIGATVFTDLPRYDDAARYGLDNDGQRDVLVHIEIRRLIKAVTTEEPVLFNDLGVLGGLTKESIRELSHLADQLLCNFAILRLDNIILTLDNCSNESILKMCAKEYKTVSELLRKRFTKQGKAKPTEPVILKPESQNREGYFALVDYITAAVVCHLVDCGLPEGQTTRVMATLSAWSVKLKTLYYNSAVNAQECLDNAEDAVQQLIQREDRKSVLVMRNSDGQEAKEVHIEFDDHEDPTRIYYLRSYIRRYNLKPIFHAAAMCTVAYETGLERSLVALHEDRDGDVWVSPENAAVGSCYFALDTVITNLEHMKRQSDQRSRPPRKQDLEIQNPIEKRADIEVVTIDWRRTKGNSVKSDTLETSNAAELISIMVPLSLSNPRIADDVESLMQEGGLYDDTEDWELPKLVKVNKFQARCTLATSTWLAKQLRVKDPKSQLGCIPLSRSPLHKRIRAGTTLDGDWIERSKKIVADELQSDEVLQEYKKEASKMDSWVFHANAIELRCRGYVLTVMLICFVLIAGALAIPFTVGTRIAGVDPFQITAFSWLLAGVIIIASKSRYVSEWPWHDFIHGTVICDSVTDLADVTGVSEQMILTKLLHSENGSMVSTRGPYNGMFSNRSDSAEGFSIDVPVKLSTMLASGFIVLKVLGDSGEHLLILDARKGSSMDWANKSTHSASYLCCLDIESNEDYHDEGKDLAVSTHSRPLANDIHFVKKQNVSWSRLVGLYIADSWFG</sequence>
<evidence type="ECO:0000256" key="1">
    <source>
        <dbReference type="SAM" id="MobiDB-lite"/>
    </source>
</evidence>
<feature type="region of interest" description="Disordered" evidence="1">
    <location>
        <begin position="392"/>
        <end position="411"/>
    </location>
</feature>
<dbReference type="RefSeq" id="XP_007801712.1">
    <property type="nucleotide sequence ID" value="XM_007803521.1"/>
</dbReference>
<feature type="compositionally biased region" description="Basic and acidic residues" evidence="1">
    <location>
        <begin position="54"/>
        <end position="64"/>
    </location>
</feature>
<dbReference type="EMBL" id="KE721068">
    <property type="protein sequence ID" value="ERF72635.1"/>
    <property type="molecule type" value="Genomic_DNA"/>
</dbReference>
<feature type="region of interest" description="Disordered" evidence="1">
    <location>
        <begin position="1"/>
        <end position="64"/>
    </location>
</feature>
<feature type="transmembrane region" description="Helical" evidence="2">
    <location>
        <begin position="619"/>
        <end position="636"/>
    </location>
</feature>
<keyword evidence="2" id="KW-1133">Transmembrane helix</keyword>
<reference evidence="4" key="1">
    <citation type="journal article" date="2014" name="BMC Genomics">
        <title>Genome characteristics reveal the impact of lichenization on lichen-forming fungus Endocarpon pusillum Hedwig (Verrucariales, Ascomycota).</title>
        <authorList>
            <person name="Wang Y.-Y."/>
            <person name="Liu B."/>
            <person name="Zhang X.-Y."/>
            <person name="Zhou Q.-M."/>
            <person name="Zhang T."/>
            <person name="Li H."/>
            <person name="Yu Y.-F."/>
            <person name="Zhang X.-L."/>
            <person name="Hao X.-Y."/>
            <person name="Wang M."/>
            <person name="Wang L."/>
            <person name="Wei J.-C."/>
        </authorList>
    </citation>
    <scope>NUCLEOTIDE SEQUENCE [LARGE SCALE GENOMIC DNA]</scope>
    <source>
        <strain evidence="4">Z07020 / HMAS-L-300199</strain>
    </source>
</reference>